<evidence type="ECO:0000256" key="3">
    <source>
        <dbReference type="ARBA" id="ARBA00022777"/>
    </source>
</evidence>
<comment type="similarity">
    <text evidence="6">Belongs to the GTP-dependent DPCK family.</text>
</comment>
<comment type="catalytic activity">
    <reaction evidence="6">
        <text>3'-dephospho-CoA + GTP = GDP + CoA + H(+)</text>
        <dbReference type="Rhea" id="RHEA:61156"/>
        <dbReference type="ChEBI" id="CHEBI:15378"/>
        <dbReference type="ChEBI" id="CHEBI:37565"/>
        <dbReference type="ChEBI" id="CHEBI:57287"/>
        <dbReference type="ChEBI" id="CHEBI:57328"/>
        <dbReference type="ChEBI" id="CHEBI:58189"/>
        <dbReference type="EC" id="2.7.1.237"/>
    </reaction>
</comment>
<protein>
    <recommendedName>
        <fullName evidence="6">GTP-dependent dephospho-CoA kinase</fullName>
        <ecNumber evidence="6">2.7.1.237</ecNumber>
    </recommendedName>
    <alternativeName>
        <fullName evidence="6">Dephospho-coenzyme A kinase</fullName>
        <shortName evidence="6">DPCK</shortName>
    </alternativeName>
</protein>
<dbReference type="GeneID" id="14377052"/>
<feature type="binding site" evidence="6">
    <location>
        <position position="56"/>
    </location>
    <ligand>
        <name>GTP</name>
        <dbReference type="ChEBI" id="CHEBI:37565"/>
    </ligand>
</feature>
<comment type="pathway">
    <text evidence="6">Cofactor biosynthesis; coenzyme A biosynthesis.</text>
</comment>
<keyword evidence="2 6" id="KW-0547">Nucleotide-binding</keyword>
<dbReference type="EMBL" id="CP003050">
    <property type="protein sequence ID" value="AGB17125.1"/>
    <property type="molecule type" value="Genomic_DNA"/>
</dbReference>
<name>L0IC21_HALRX</name>
<keyword evidence="3 6" id="KW-0418">Kinase</keyword>
<dbReference type="PANTHER" id="PTHR40732">
    <property type="entry name" value="UPF0218 PROTEIN TK1697"/>
    <property type="match status" value="1"/>
</dbReference>
<comment type="caution">
    <text evidence="6">Lacks conserved residue(s) required for the propagation of feature annotation.</text>
</comment>
<gene>
    <name evidence="8" type="ordered locus">Halru_2544</name>
</gene>
<dbReference type="PANTHER" id="PTHR40732:SF1">
    <property type="entry name" value="GTP-DEPENDENT DEPHOSPHO-COA KINASE"/>
    <property type="match status" value="1"/>
</dbReference>
<dbReference type="GO" id="GO:0005525">
    <property type="term" value="F:GTP binding"/>
    <property type="evidence" value="ECO:0007669"/>
    <property type="project" value="UniProtKB-UniRule"/>
</dbReference>
<dbReference type="KEGG" id="hru:Halru_2544"/>
<feature type="binding site" evidence="6">
    <location>
        <position position="58"/>
    </location>
    <ligand>
        <name>GTP</name>
        <dbReference type="ChEBI" id="CHEBI:37565"/>
    </ligand>
</feature>
<reference evidence="8" key="1">
    <citation type="submission" date="2011-09" db="EMBL/GenBank/DDBJ databases">
        <title>Complete sequence of Halovivax ruber XH-70.</title>
        <authorList>
            <consortium name="US DOE Joint Genome Institute"/>
            <person name="Lucas S."/>
            <person name="Han J."/>
            <person name="Lapidus A."/>
            <person name="Cheng J.-F."/>
            <person name="Goodwin L."/>
            <person name="Pitluck S."/>
            <person name="Peters L."/>
            <person name="Mikhailova N."/>
            <person name="Davenport K."/>
            <person name="Detter J.C."/>
            <person name="Han C."/>
            <person name="Tapia R."/>
            <person name="Land M."/>
            <person name="Hauser L."/>
            <person name="Kyrpides N."/>
            <person name="Ivanova N."/>
            <person name="Pagani I."/>
            <person name="Sproer C."/>
            <person name="Anderson I."/>
            <person name="Woyke T."/>
        </authorList>
    </citation>
    <scope>NUCLEOTIDE SEQUENCE</scope>
    <source>
        <strain evidence="8">XH-70</strain>
    </source>
</reference>
<evidence type="ECO:0000256" key="2">
    <source>
        <dbReference type="ARBA" id="ARBA00022741"/>
    </source>
</evidence>
<sequence>MTDSSPSDADDASPPEPLVSLPKSLRHELKDPIGPVETDPHSLLEVAGEPLVTVGDVVTYHVLEAGRTPDVAIVDGITKREAVDAVIRETVTAGETVDVENPQGALTDALIRALVAAIDDPDPVTILVDGEEDLATLPAIVAAPEGASVVYGQPDKGMVHAVVTDERRAAIRSLLTRFDGDPEALFSILDR</sequence>
<evidence type="ECO:0000256" key="5">
    <source>
        <dbReference type="ARBA" id="ARBA00023134"/>
    </source>
</evidence>
<comment type="function">
    <text evidence="6">Catalyzes the GTP-dependent phosphorylation of the 3'-hydroxyl group of dephosphocoenzyme A to form coenzyme A (CoA).</text>
</comment>
<keyword evidence="9" id="KW-1185">Reference proteome</keyword>
<dbReference type="GO" id="GO:0016301">
    <property type="term" value="F:kinase activity"/>
    <property type="evidence" value="ECO:0007669"/>
    <property type="project" value="UniProtKB-UniRule"/>
</dbReference>
<dbReference type="RefSeq" id="WP_015301726.1">
    <property type="nucleotide sequence ID" value="NC_019964.1"/>
</dbReference>
<feature type="binding site" evidence="6">
    <location>
        <position position="155"/>
    </location>
    <ligand>
        <name>GTP</name>
        <dbReference type="ChEBI" id="CHEBI:37565"/>
    </ligand>
</feature>
<dbReference type="HAMAP" id="MF_00590">
    <property type="entry name" value="Dephospho_CoA_kinase_GTP_dep"/>
    <property type="match status" value="1"/>
</dbReference>
<dbReference type="GO" id="GO:0015937">
    <property type="term" value="P:coenzyme A biosynthetic process"/>
    <property type="evidence" value="ECO:0007669"/>
    <property type="project" value="UniProtKB-UniRule"/>
</dbReference>
<dbReference type="EC" id="2.7.1.237" evidence="6"/>
<feature type="region of interest" description="Disordered" evidence="7">
    <location>
        <begin position="1"/>
        <end position="25"/>
    </location>
</feature>
<feature type="binding site" evidence="6">
    <location>
        <position position="132"/>
    </location>
    <ligand>
        <name>GTP</name>
        <dbReference type="ChEBI" id="CHEBI:37565"/>
    </ligand>
</feature>
<organism evidence="8 9">
    <name type="scientific">Halovivax ruber (strain DSM 18193 / JCM 13892 / XH-70)</name>
    <dbReference type="NCBI Taxonomy" id="797302"/>
    <lineage>
        <taxon>Archaea</taxon>
        <taxon>Methanobacteriati</taxon>
        <taxon>Methanobacteriota</taxon>
        <taxon>Stenosarchaea group</taxon>
        <taxon>Halobacteria</taxon>
        <taxon>Halobacteriales</taxon>
        <taxon>Natrialbaceae</taxon>
        <taxon>Halovivax</taxon>
    </lineage>
</organism>
<dbReference type="Pfam" id="PF04019">
    <property type="entry name" value="DUF359"/>
    <property type="match status" value="1"/>
</dbReference>
<dbReference type="UniPathway" id="UPA00241"/>
<keyword evidence="1 6" id="KW-0808">Transferase</keyword>
<evidence type="ECO:0000256" key="4">
    <source>
        <dbReference type="ARBA" id="ARBA00022993"/>
    </source>
</evidence>
<dbReference type="Proteomes" id="UP000010846">
    <property type="component" value="Chromosome"/>
</dbReference>
<evidence type="ECO:0000256" key="1">
    <source>
        <dbReference type="ARBA" id="ARBA00022679"/>
    </source>
</evidence>
<evidence type="ECO:0000256" key="6">
    <source>
        <dbReference type="HAMAP-Rule" id="MF_00590"/>
    </source>
</evidence>
<dbReference type="eggNOG" id="arCOG04076">
    <property type="taxonomic scope" value="Archaea"/>
</dbReference>
<proteinExistence type="inferred from homology"/>
<evidence type="ECO:0000313" key="8">
    <source>
        <dbReference type="EMBL" id="AGB17125.1"/>
    </source>
</evidence>
<evidence type="ECO:0000313" key="9">
    <source>
        <dbReference type="Proteomes" id="UP000010846"/>
    </source>
</evidence>
<dbReference type="HOGENOM" id="CLU_120795_0_0_2"/>
<evidence type="ECO:0000256" key="7">
    <source>
        <dbReference type="SAM" id="MobiDB-lite"/>
    </source>
</evidence>
<keyword evidence="5 6" id="KW-0342">GTP-binding</keyword>
<dbReference type="OrthoDB" id="15447at2157"/>
<dbReference type="InterPro" id="IPR007164">
    <property type="entry name" value="GTP-dep_dephospho-CoA_kin"/>
</dbReference>
<accession>L0IC21</accession>
<keyword evidence="4 6" id="KW-0173">Coenzyme A biosynthesis</keyword>
<dbReference type="STRING" id="797302.Halru_2544"/>
<feature type="binding site" evidence="6">
    <location>
        <position position="57"/>
    </location>
    <ligand>
        <name>GTP</name>
        <dbReference type="ChEBI" id="CHEBI:37565"/>
    </ligand>
</feature>
<feature type="binding site" evidence="6">
    <location>
        <position position="75"/>
    </location>
    <ligand>
        <name>GTP</name>
        <dbReference type="ChEBI" id="CHEBI:37565"/>
    </ligand>
</feature>
<dbReference type="AlphaFoldDB" id="L0IC21"/>
<dbReference type="PIRSF" id="PIRSF006533">
    <property type="entry name" value="UCP006533"/>
    <property type="match status" value="1"/>
</dbReference>